<sequence length="359" mass="38886">MEEDPLPKSKRRHRMERIWAQDNSNSTQAAMMEANDGTFDATNENTAPAIADNSTNNSSMVMMGGYTELMMKQISSSQESSCYQFGHEGLFDGMNCGVDRLASVPATEQLHGPNFRNIQLPQDGTYSEHGMPFGQSTNDVCGADLNGLYEAHVGSLTHLLTAEDDFDPRFDYSFESGLYITSRCDGAATTTSNDGAYQGNNLSAEMEGCASGVQIGSSNKETNSVSDGLEYLSVLNEQLGLNHAKTGTGGAAKESVESCGANGQQFGNLQANEETENSQQISDDEQPYISINDAVIADVEHNTEIATRAIEDDITKEDIEIFKHNESVEAAAISLSQGGGESLHVPRIDMHFETHEHEP</sequence>
<accession>A0A8T0P3U4</accession>
<organism evidence="1 2">
    <name type="scientific">Panicum virgatum</name>
    <name type="common">Blackwell switchgrass</name>
    <dbReference type="NCBI Taxonomy" id="38727"/>
    <lineage>
        <taxon>Eukaryota</taxon>
        <taxon>Viridiplantae</taxon>
        <taxon>Streptophyta</taxon>
        <taxon>Embryophyta</taxon>
        <taxon>Tracheophyta</taxon>
        <taxon>Spermatophyta</taxon>
        <taxon>Magnoliopsida</taxon>
        <taxon>Liliopsida</taxon>
        <taxon>Poales</taxon>
        <taxon>Poaceae</taxon>
        <taxon>PACMAD clade</taxon>
        <taxon>Panicoideae</taxon>
        <taxon>Panicodae</taxon>
        <taxon>Paniceae</taxon>
        <taxon>Panicinae</taxon>
        <taxon>Panicum</taxon>
        <taxon>Panicum sect. Hiantes</taxon>
    </lineage>
</organism>
<dbReference type="Proteomes" id="UP000823388">
    <property type="component" value="Chromosome 8N"/>
</dbReference>
<dbReference type="EMBL" id="CM029052">
    <property type="protein sequence ID" value="KAG2556851.1"/>
    <property type="molecule type" value="Genomic_DNA"/>
</dbReference>
<gene>
    <name evidence="1" type="ORF">PVAP13_8NG155800</name>
</gene>
<keyword evidence="2" id="KW-1185">Reference proteome</keyword>
<evidence type="ECO:0000313" key="1">
    <source>
        <dbReference type="EMBL" id="KAG2556851.1"/>
    </source>
</evidence>
<evidence type="ECO:0000313" key="2">
    <source>
        <dbReference type="Proteomes" id="UP000823388"/>
    </source>
</evidence>
<comment type="caution">
    <text evidence="1">The sequence shown here is derived from an EMBL/GenBank/DDBJ whole genome shotgun (WGS) entry which is preliminary data.</text>
</comment>
<name>A0A8T0P3U4_PANVG</name>
<dbReference type="AlphaFoldDB" id="A0A8T0P3U4"/>
<protein>
    <submittedName>
        <fullName evidence="1">Uncharacterized protein</fullName>
    </submittedName>
</protein>
<reference evidence="1" key="1">
    <citation type="submission" date="2020-05" db="EMBL/GenBank/DDBJ databases">
        <title>WGS assembly of Panicum virgatum.</title>
        <authorList>
            <person name="Lovell J.T."/>
            <person name="Jenkins J."/>
            <person name="Shu S."/>
            <person name="Juenger T.E."/>
            <person name="Schmutz J."/>
        </authorList>
    </citation>
    <scope>NUCLEOTIDE SEQUENCE</scope>
    <source>
        <strain evidence="1">AP13</strain>
    </source>
</reference>
<proteinExistence type="predicted"/>